<feature type="region of interest" description="Disordered" evidence="1">
    <location>
        <begin position="41"/>
        <end position="71"/>
    </location>
</feature>
<sequence length="71" mass="8042">MRTRIDLPASADNTLRHQQPLHDTLSRQIAEFEARGGTVEQLPHGVFGQPDRSYYNGRMVGPRRTGPVKTR</sequence>
<protein>
    <recommendedName>
        <fullName evidence="2">Transcriptional regulator SutA RNAP-binding domain-containing protein</fullName>
    </recommendedName>
</protein>
<reference evidence="4" key="1">
    <citation type="journal article" date="2019" name="Int. J. Syst. Evol. Microbiol.">
        <title>The Global Catalogue of Microorganisms (GCM) 10K type strain sequencing project: providing services to taxonomists for standard genome sequencing and annotation.</title>
        <authorList>
            <consortium name="The Broad Institute Genomics Platform"/>
            <consortium name="The Broad Institute Genome Sequencing Center for Infectious Disease"/>
            <person name="Wu L."/>
            <person name="Ma J."/>
        </authorList>
    </citation>
    <scope>NUCLEOTIDE SEQUENCE [LARGE SCALE GENOMIC DNA]</scope>
    <source>
        <strain evidence="4">JCM 19212</strain>
    </source>
</reference>
<accession>A0ABP9KY42</accession>
<gene>
    <name evidence="3" type="ORF">GCM10025759_02770</name>
</gene>
<dbReference type="Proteomes" id="UP001501083">
    <property type="component" value="Unassembled WGS sequence"/>
</dbReference>
<evidence type="ECO:0000313" key="3">
    <source>
        <dbReference type="EMBL" id="GAA5067768.1"/>
    </source>
</evidence>
<feature type="domain" description="Transcriptional regulator SutA RNAP-binding" evidence="2">
    <location>
        <begin position="20"/>
        <end position="50"/>
    </location>
</feature>
<evidence type="ECO:0000256" key="1">
    <source>
        <dbReference type="SAM" id="MobiDB-lite"/>
    </source>
</evidence>
<proteinExistence type="predicted"/>
<keyword evidence="4" id="KW-1185">Reference proteome</keyword>
<name>A0ABP9KY42_9GAMM</name>
<dbReference type="EMBL" id="BAABKY010000001">
    <property type="protein sequence ID" value="GAA5067768.1"/>
    <property type="molecule type" value="Genomic_DNA"/>
</dbReference>
<dbReference type="RefSeq" id="WP_158983191.1">
    <property type="nucleotide sequence ID" value="NZ_BAABKY010000001.1"/>
</dbReference>
<dbReference type="InterPro" id="IPR049191">
    <property type="entry name" value="SutA_RBD"/>
</dbReference>
<dbReference type="Pfam" id="PF20661">
    <property type="entry name" value="SutA-RBD"/>
    <property type="match status" value="1"/>
</dbReference>
<organism evidence="3 4">
    <name type="scientific">Lysobacter panacisoli</name>
    <dbReference type="NCBI Taxonomy" id="1255263"/>
    <lineage>
        <taxon>Bacteria</taxon>
        <taxon>Pseudomonadati</taxon>
        <taxon>Pseudomonadota</taxon>
        <taxon>Gammaproteobacteria</taxon>
        <taxon>Lysobacterales</taxon>
        <taxon>Lysobacteraceae</taxon>
        <taxon>Lysobacter</taxon>
    </lineage>
</organism>
<comment type="caution">
    <text evidence="3">The sequence shown here is derived from an EMBL/GenBank/DDBJ whole genome shotgun (WGS) entry which is preliminary data.</text>
</comment>
<evidence type="ECO:0000313" key="4">
    <source>
        <dbReference type="Proteomes" id="UP001501083"/>
    </source>
</evidence>
<evidence type="ECO:0000259" key="2">
    <source>
        <dbReference type="Pfam" id="PF20661"/>
    </source>
</evidence>